<evidence type="ECO:0000256" key="2">
    <source>
        <dbReference type="ARBA" id="ARBA00022475"/>
    </source>
</evidence>
<dbReference type="Proteomes" id="UP000252707">
    <property type="component" value="Unassembled WGS sequence"/>
</dbReference>
<evidence type="ECO:0000256" key="4">
    <source>
        <dbReference type="SAM" id="Phobius"/>
    </source>
</evidence>
<dbReference type="InterPro" id="IPR017896">
    <property type="entry name" value="4Fe4S_Fe-S-bd"/>
</dbReference>
<dbReference type="GO" id="GO:0005886">
    <property type="term" value="C:plasma membrane"/>
    <property type="evidence" value="ECO:0007669"/>
    <property type="project" value="UniProtKB-SubCell"/>
</dbReference>
<dbReference type="Pfam" id="PF12801">
    <property type="entry name" value="Fer4_5"/>
    <property type="match status" value="2"/>
</dbReference>
<dbReference type="InterPro" id="IPR007329">
    <property type="entry name" value="FMN-bd"/>
</dbReference>
<evidence type="ECO:0000256" key="1">
    <source>
        <dbReference type="ARBA" id="ARBA00004236"/>
    </source>
</evidence>
<dbReference type="GO" id="GO:0045893">
    <property type="term" value="P:positive regulation of DNA-templated transcription"/>
    <property type="evidence" value="ECO:0007669"/>
    <property type="project" value="InterPro"/>
</dbReference>
<dbReference type="PANTHER" id="PTHR30224">
    <property type="entry name" value="ELECTRON TRANSPORT PROTEIN"/>
    <property type="match status" value="1"/>
</dbReference>
<sequence>MPDREKPSRIIRGVIIWGLLFILPPSCLFAALPASGIEARYPQVRQFFPDADRFGPVEGEAPAAPVYRNGAIVGYVLRTQDIAPIPAYSGKPVNVLVGIDLEGRITGAEVIEHHEPILLVGIPEQRLFDFTRQHVGKSITDRIEVGGREAEGSVSLDAISGATVTVKVVNRSIMRAARRVAEERGILETGADTAAVQARVREELYQPADWVQLTGDGSIRRLLIEREEVEAAFGGTAGEGRGISTGQPECLPGEPCGTFIDLYYTYLNPPMVGRNLLGQREYERLMADLGEGGHAIALMANGIYSFKGSGYVRGGIFDRIQVVQGDQTILFRDTDYQRLMDPELEGMPEFGEKEIFIIREGYDFDPGRPWQLELLVRRQVGALESVFTTFTAEYETPEAYIVRPAPAGPAPEAGIWQSIWADRALDIAILGVLLAGLTLILIFQDALARRARLLVVLRTGFLLLTLLVIGWLFRGQLSVVNTFTFVNALRGEFRWETFLTDPVLFILWTYVAATLLLWGRGVYCGWLCPFGAMQKLANMAAQRLHVPQLKLPAAVHERLWAVKYLILLGLFGISLQSLATAEVYAEVEPFKTAVTLRFQREWTYIAYALALVLISAFNCKFYCKYLCPLGAALAVPARLRIFDWLKRHKECGRPCQVCANECEIQAIDPIGRINVNECHYCLDCQVTYWDAHKCPPMVERRKRREKAPEARAAAERMEAALGGVRPVTMGKESS</sequence>
<evidence type="ECO:0000256" key="3">
    <source>
        <dbReference type="ARBA" id="ARBA00023136"/>
    </source>
</evidence>
<keyword evidence="4" id="KW-0812">Transmembrane</keyword>
<proteinExistence type="predicted"/>
<dbReference type="SUPFAM" id="SSF54862">
    <property type="entry name" value="4Fe-4S ferredoxins"/>
    <property type="match status" value="1"/>
</dbReference>
<dbReference type="InterPro" id="IPR052378">
    <property type="entry name" value="NosR_regulator"/>
</dbReference>
<comment type="subcellular location">
    <subcellularLocation>
        <location evidence="1">Cell membrane</location>
    </subcellularLocation>
</comment>
<comment type="caution">
    <text evidence="6">The sequence shown here is derived from an EMBL/GenBank/DDBJ whole genome shotgun (WGS) entry which is preliminary data.</text>
</comment>
<feature type="transmembrane region" description="Helical" evidence="4">
    <location>
        <begin position="455"/>
        <end position="473"/>
    </location>
</feature>
<dbReference type="SMART" id="SM00900">
    <property type="entry name" value="FMN_bind"/>
    <property type="match status" value="1"/>
</dbReference>
<dbReference type="AlphaFoldDB" id="A0A369CKF5"/>
<protein>
    <submittedName>
        <fullName evidence="6">NosR/NirI family nitrous oxide reductase transcriptional regulator</fullName>
    </submittedName>
</protein>
<dbReference type="InterPro" id="IPR011399">
    <property type="entry name" value="NosR"/>
</dbReference>
<feature type="transmembrane region" description="Helical" evidence="4">
    <location>
        <begin position="424"/>
        <end position="443"/>
    </location>
</feature>
<dbReference type="GO" id="GO:0003677">
    <property type="term" value="F:DNA binding"/>
    <property type="evidence" value="ECO:0007669"/>
    <property type="project" value="InterPro"/>
</dbReference>
<feature type="transmembrane region" description="Helical" evidence="4">
    <location>
        <begin position="564"/>
        <end position="584"/>
    </location>
</feature>
<name>A0A369CKF5_9GAMM</name>
<keyword evidence="7" id="KW-1185">Reference proteome</keyword>
<accession>A0A369CKF5</accession>
<evidence type="ECO:0000313" key="6">
    <source>
        <dbReference type="EMBL" id="RCX32334.1"/>
    </source>
</evidence>
<dbReference type="PANTHER" id="PTHR30224:SF4">
    <property type="entry name" value="ELECTRON TRANSPORT PROTEIN YCCM-RELATED"/>
    <property type="match status" value="1"/>
</dbReference>
<dbReference type="NCBIfam" id="NF046105">
    <property type="entry name" value="TransRegNosR"/>
    <property type="match status" value="1"/>
</dbReference>
<dbReference type="PIRSF" id="PIRSF036354">
    <property type="entry name" value="NosR"/>
    <property type="match status" value="1"/>
</dbReference>
<evidence type="ECO:0000313" key="7">
    <source>
        <dbReference type="Proteomes" id="UP000252707"/>
    </source>
</evidence>
<feature type="transmembrane region" description="Helical" evidence="4">
    <location>
        <begin position="503"/>
        <end position="526"/>
    </location>
</feature>
<keyword evidence="4" id="KW-1133">Transmembrane helix</keyword>
<gene>
    <name evidence="6" type="ORF">DFQ59_102696</name>
</gene>
<dbReference type="GO" id="GO:0010181">
    <property type="term" value="F:FMN binding"/>
    <property type="evidence" value="ECO:0007669"/>
    <property type="project" value="InterPro"/>
</dbReference>
<dbReference type="Pfam" id="PF04205">
    <property type="entry name" value="FMN_bind"/>
    <property type="match status" value="1"/>
</dbReference>
<reference evidence="6 7" key="1">
    <citation type="submission" date="2018-07" db="EMBL/GenBank/DDBJ databases">
        <title>Genomic Encyclopedia of Type Strains, Phase IV (KMG-IV): sequencing the most valuable type-strain genomes for metagenomic binning, comparative biology and taxonomic classification.</title>
        <authorList>
            <person name="Goeker M."/>
        </authorList>
    </citation>
    <scope>NUCLEOTIDE SEQUENCE [LARGE SCALE GENOMIC DNA]</scope>
    <source>
        <strain evidence="6 7">DSM 26407</strain>
    </source>
</reference>
<feature type="transmembrane region" description="Helical" evidence="4">
    <location>
        <begin position="604"/>
        <end position="623"/>
    </location>
</feature>
<dbReference type="EMBL" id="QPJY01000002">
    <property type="protein sequence ID" value="RCX32334.1"/>
    <property type="molecule type" value="Genomic_DNA"/>
</dbReference>
<feature type="domain" description="FMN-binding" evidence="5">
    <location>
        <begin position="87"/>
        <end position="180"/>
    </location>
</feature>
<keyword evidence="3 4" id="KW-0472">Membrane</keyword>
<keyword evidence="2" id="KW-1003">Cell membrane</keyword>
<evidence type="ECO:0000259" key="5">
    <source>
        <dbReference type="SMART" id="SM00900"/>
    </source>
</evidence>
<organism evidence="6 7">
    <name type="scientific">Thioalbus denitrificans</name>
    <dbReference type="NCBI Taxonomy" id="547122"/>
    <lineage>
        <taxon>Bacteria</taxon>
        <taxon>Pseudomonadati</taxon>
        <taxon>Pseudomonadota</taxon>
        <taxon>Gammaproteobacteria</taxon>
        <taxon>Chromatiales</taxon>
        <taxon>Ectothiorhodospiraceae</taxon>
        <taxon>Thioalbus</taxon>
    </lineage>
</organism>